<feature type="non-terminal residue" evidence="2">
    <location>
        <position position="1"/>
    </location>
</feature>
<feature type="region of interest" description="Disordered" evidence="1">
    <location>
        <begin position="80"/>
        <end position="112"/>
    </location>
</feature>
<dbReference type="AlphaFoldDB" id="A0ABD0NZZ9"/>
<evidence type="ECO:0000313" key="2">
    <source>
        <dbReference type="EMBL" id="KAL0167347.1"/>
    </source>
</evidence>
<proteinExistence type="predicted"/>
<name>A0ABD0NZZ9_CIRMR</name>
<sequence length="460" mass="53079">KTDVFSEAKAAPTGSVEKRAMDPDRLCPLHNKPHALRKCRTFRSKPIEERKTYLREKNICFRAKDCDKEIVCRECGSKTHTSALHPGPAPWFSEVSADQGEEEETHETPPGTLPAVTSKCTEFFDHFSLYEKASPYTLKTCAGVMETSGRRATNFVVESFDGKIKIKLPTLIECEMIPDDRAEIPTPEIARYFPHLRHVADKIPPLNENAQILILLGRDILRVHKVRQQYNGDHEDPYAQRLDLGPGSQTTHHPDDEKVALSVDDQTFLDIMDKEVYVDQANSWVAPLPFCKHRRRLPNNREMALRTLDRCTDMREHFLEFMGKKQHPNSRNIKKGGTYLCSGSIILKNQIILIRFRKENITVTADIQQMFYAFVVREDHRDYLQFLWYKDNNLNNNITEYRMKVHIFGNSPSPSVAIYGLKRAAQEYQDEYGTDSKEFVMRNFYVDDGLTSVPDRRGSY</sequence>
<gene>
    <name evidence="2" type="ORF">M9458_039191</name>
</gene>
<dbReference type="PANTHER" id="PTHR47331:SF6">
    <property type="entry name" value="DOUBLECORTIN DOMAIN-CONTAINING PROTEIN"/>
    <property type="match status" value="1"/>
</dbReference>
<evidence type="ECO:0000313" key="3">
    <source>
        <dbReference type="Proteomes" id="UP001529510"/>
    </source>
</evidence>
<dbReference type="Proteomes" id="UP001529510">
    <property type="component" value="Unassembled WGS sequence"/>
</dbReference>
<dbReference type="SUPFAM" id="SSF56672">
    <property type="entry name" value="DNA/RNA polymerases"/>
    <property type="match status" value="1"/>
</dbReference>
<keyword evidence="3" id="KW-1185">Reference proteome</keyword>
<evidence type="ECO:0000256" key="1">
    <source>
        <dbReference type="SAM" id="MobiDB-lite"/>
    </source>
</evidence>
<accession>A0ABD0NZZ9</accession>
<dbReference type="PANTHER" id="PTHR47331">
    <property type="entry name" value="PHD-TYPE DOMAIN-CONTAINING PROTEIN"/>
    <property type="match status" value="1"/>
</dbReference>
<reference evidence="2 3" key="1">
    <citation type="submission" date="2024-05" db="EMBL/GenBank/DDBJ databases">
        <title>Genome sequencing and assembly of Indian major carp, Cirrhinus mrigala (Hamilton, 1822).</title>
        <authorList>
            <person name="Mohindra V."/>
            <person name="Chowdhury L.M."/>
            <person name="Lal K."/>
            <person name="Jena J.K."/>
        </authorList>
    </citation>
    <scope>NUCLEOTIDE SEQUENCE [LARGE SCALE GENOMIC DNA]</scope>
    <source>
        <strain evidence="2">CM1030</strain>
        <tissue evidence="2">Blood</tissue>
    </source>
</reference>
<comment type="caution">
    <text evidence="2">The sequence shown here is derived from an EMBL/GenBank/DDBJ whole genome shotgun (WGS) entry which is preliminary data.</text>
</comment>
<feature type="region of interest" description="Disordered" evidence="1">
    <location>
        <begin position="232"/>
        <end position="255"/>
    </location>
</feature>
<protein>
    <submittedName>
        <fullName evidence="2">Uncharacterized protein</fullName>
    </submittedName>
</protein>
<dbReference type="EMBL" id="JAMKFB020000019">
    <property type="protein sequence ID" value="KAL0167347.1"/>
    <property type="molecule type" value="Genomic_DNA"/>
</dbReference>
<organism evidence="2 3">
    <name type="scientific">Cirrhinus mrigala</name>
    <name type="common">Mrigala</name>
    <dbReference type="NCBI Taxonomy" id="683832"/>
    <lineage>
        <taxon>Eukaryota</taxon>
        <taxon>Metazoa</taxon>
        <taxon>Chordata</taxon>
        <taxon>Craniata</taxon>
        <taxon>Vertebrata</taxon>
        <taxon>Euteleostomi</taxon>
        <taxon>Actinopterygii</taxon>
        <taxon>Neopterygii</taxon>
        <taxon>Teleostei</taxon>
        <taxon>Ostariophysi</taxon>
        <taxon>Cypriniformes</taxon>
        <taxon>Cyprinidae</taxon>
        <taxon>Labeoninae</taxon>
        <taxon>Labeonini</taxon>
        <taxon>Cirrhinus</taxon>
    </lineage>
</organism>
<dbReference type="InterPro" id="IPR043502">
    <property type="entry name" value="DNA/RNA_pol_sf"/>
</dbReference>